<dbReference type="EnsemblMetazoa" id="OVOC12291.1">
    <property type="protein sequence ID" value="OVOC12291.1"/>
    <property type="gene ID" value="WBGene00249100"/>
</dbReference>
<reference evidence="3" key="1">
    <citation type="submission" date="2013-10" db="EMBL/GenBank/DDBJ databases">
        <title>Genome sequencing of Onchocerca volvulus.</title>
        <authorList>
            <person name="Cotton J."/>
            <person name="Tsai J."/>
            <person name="Stanley E."/>
            <person name="Tracey A."/>
            <person name="Holroyd N."/>
            <person name="Lustigman S."/>
            <person name="Berriman M."/>
        </authorList>
    </citation>
    <scope>NUCLEOTIDE SEQUENCE</scope>
</reference>
<reference evidence="2" key="2">
    <citation type="submission" date="2022-06" db="UniProtKB">
        <authorList>
            <consortium name="EnsemblMetazoa"/>
        </authorList>
    </citation>
    <scope>IDENTIFICATION</scope>
</reference>
<dbReference type="EMBL" id="CMVM020000420">
    <property type="status" value="NOT_ANNOTATED_CDS"/>
    <property type="molecule type" value="Genomic_DNA"/>
</dbReference>
<organism evidence="2 3">
    <name type="scientific">Onchocerca volvulus</name>
    <dbReference type="NCBI Taxonomy" id="6282"/>
    <lineage>
        <taxon>Eukaryota</taxon>
        <taxon>Metazoa</taxon>
        <taxon>Ecdysozoa</taxon>
        <taxon>Nematoda</taxon>
        <taxon>Chromadorea</taxon>
        <taxon>Rhabditida</taxon>
        <taxon>Spirurina</taxon>
        <taxon>Spiruromorpha</taxon>
        <taxon>Filarioidea</taxon>
        <taxon>Onchocercidae</taxon>
        <taxon>Onchocerca</taxon>
    </lineage>
</organism>
<evidence type="ECO:0000313" key="3">
    <source>
        <dbReference type="Proteomes" id="UP000024404"/>
    </source>
</evidence>
<keyword evidence="3" id="KW-1185">Reference proteome</keyword>
<feature type="transmembrane region" description="Helical" evidence="1">
    <location>
        <begin position="181"/>
        <end position="203"/>
    </location>
</feature>
<evidence type="ECO:0008006" key="4">
    <source>
        <dbReference type="Google" id="ProtNLM"/>
    </source>
</evidence>
<keyword evidence="1" id="KW-0472">Membrane</keyword>
<dbReference type="Proteomes" id="UP000024404">
    <property type="component" value="Unassembled WGS sequence"/>
</dbReference>
<dbReference type="AlphaFoldDB" id="A0A8R1TMA1"/>
<keyword evidence="1" id="KW-0812">Transmembrane</keyword>
<evidence type="ECO:0000313" key="2">
    <source>
        <dbReference type="EnsemblMetazoa" id="OVOC12291.1"/>
    </source>
</evidence>
<name>A0A8R1TMA1_ONCVO</name>
<dbReference type="Gene3D" id="1.20.1070.10">
    <property type="entry name" value="Rhodopsin 7-helix transmembrane proteins"/>
    <property type="match status" value="1"/>
</dbReference>
<evidence type="ECO:0000256" key="1">
    <source>
        <dbReference type="SAM" id="Phobius"/>
    </source>
</evidence>
<sequence length="236" mass="27134">MTNLKSCMLSTGLLQMKILNSFGLLVHSIDRLLVVCFPMYYFRSIRKLNTVLLTGLYVTSFAVTFSSIIITLSSPARMIGKNCPHYSTLHSKVKVVVQFLIASCASMSILVMLCVVYCIKRRYNGIVKNAANAKRDLQNFLKKQKRFTWTALISCSITLFLYVIPSLAQTLCIKRRNQTCISIALCSNLLCYLDSLNMSLMFLHRQEDVRKKMFNFLRYRLLNRIPDQVTSISFKY</sequence>
<feature type="transmembrane region" description="Helical" evidence="1">
    <location>
        <begin position="147"/>
        <end position="169"/>
    </location>
</feature>
<feature type="transmembrane region" description="Helical" evidence="1">
    <location>
        <begin position="54"/>
        <end position="76"/>
    </location>
</feature>
<feature type="transmembrane region" description="Helical" evidence="1">
    <location>
        <begin position="96"/>
        <end position="119"/>
    </location>
</feature>
<protein>
    <recommendedName>
        <fullName evidence="4">G-protein coupled receptors family 1 profile domain-containing protein</fullName>
    </recommendedName>
</protein>
<proteinExistence type="predicted"/>
<dbReference type="SUPFAM" id="SSF81321">
    <property type="entry name" value="Family A G protein-coupled receptor-like"/>
    <property type="match status" value="1"/>
</dbReference>
<accession>A0A8R1TMA1</accession>
<keyword evidence="1" id="KW-1133">Transmembrane helix</keyword>